<gene>
    <name evidence="1" type="ORF">LY60_00256</name>
</gene>
<evidence type="ECO:0000313" key="1">
    <source>
        <dbReference type="EMBL" id="TWH83644.1"/>
    </source>
</evidence>
<dbReference type="OrthoDB" id="1683773at2"/>
<keyword evidence="2" id="KW-1185">Reference proteome</keyword>
<dbReference type="Proteomes" id="UP000315343">
    <property type="component" value="Unassembled WGS sequence"/>
</dbReference>
<dbReference type="RefSeq" id="WP_145078873.1">
    <property type="nucleotide sequence ID" value="NZ_DAMBUX010000009.1"/>
</dbReference>
<dbReference type="EMBL" id="VLKH01000001">
    <property type="protein sequence ID" value="TWH83644.1"/>
    <property type="molecule type" value="Genomic_DNA"/>
</dbReference>
<reference evidence="1 2" key="1">
    <citation type="submission" date="2019-07" db="EMBL/GenBank/DDBJ databases">
        <title>Genomic Encyclopedia of Type Strains, Phase I: the one thousand microbial genomes (KMG-I) project.</title>
        <authorList>
            <person name="Kyrpides N."/>
        </authorList>
    </citation>
    <scope>NUCLEOTIDE SEQUENCE [LARGE SCALE GENOMIC DNA]</scope>
    <source>
        <strain evidence="1 2">DSM 13558</strain>
    </source>
</reference>
<comment type="caution">
    <text evidence="1">The sequence shown here is derived from an EMBL/GenBank/DDBJ whole genome shotgun (WGS) entry which is preliminary data.</text>
</comment>
<proteinExistence type="predicted"/>
<evidence type="ECO:0000313" key="2">
    <source>
        <dbReference type="Proteomes" id="UP000315343"/>
    </source>
</evidence>
<accession>A0A562JLK7</accession>
<sequence>MTEKNSIAPEARQALADFKMEMSKELDPGIKNSMSLSEYPIDMNDLDPEDISLDNEIQNRYLF</sequence>
<protein>
    <submittedName>
        <fullName evidence="1">Small acid-soluble spore protein alpha/beta type</fullName>
    </submittedName>
</protein>
<name>A0A562JLK7_9FIRM</name>
<organism evidence="1 2">
    <name type="scientific">Sedimentibacter saalensis</name>
    <dbReference type="NCBI Taxonomy" id="130788"/>
    <lineage>
        <taxon>Bacteria</taxon>
        <taxon>Bacillati</taxon>
        <taxon>Bacillota</taxon>
        <taxon>Tissierellia</taxon>
        <taxon>Sedimentibacter</taxon>
    </lineage>
</organism>
<dbReference type="AlphaFoldDB" id="A0A562JLK7"/>